<sequence length="269" mass="29765">MSGVCGVVGCENPLPVKGEGKGRGAVYCSPSCRPSTPKRKHEVGDVAQCTFCLEPYERRQATGRPNMYCSAQCRKRAHYPVQKARQVLPTSVERTSTCGMCGSCYTFVGRKRRYCSDECALNYARLRRGVRRAAGTFMPCGICGTEFPSSRCKAYCSPECSALALRAKKAERDAAKNHTRRIRCAETAVERVDRLKVFVRDRWVCGLCNEHIDYTLSWPNPGSPSLDHIVPLSRGGSHTYENVQAAHLGCNVRAQDKRRSFHGEAGSCA</sequence>
<dbReference type="STRING" id="1449976.KALB_4957"/>
<dbReference type="CDD" id="cd00085">
    <property type="entry name" value="HNHc"/>
    <property type="match status" value="1"/>
</dbReference>
<dbReference type="Pfam" id="PF01844">
    <property type="entry name" value="HNH"/>
    <property type="match status" value="1"/>
</dbReference>
<dbReference type="GO" id="GO:0004519">
    <property type="term" value="F:endonuclease activity"/>
    <property type="evidence" value="ECO:0007669"/>
    <property type="project" value="InterPro"/>
</dbReference>
<proteinExistence type="predicted"/>
<reference evidence="2 3" key="1">
    <citation type="journal article" date="2014" name="BMC Genomics">
        <title>Complete genome sequence of producer of the glycopeptide antibiotic Aculeximycin Kutzneria albida DSM 43870T, a representative of minor genus of Pseudonocardiaceae.</title>
        <authorList>
            <person name="Rebets Y."/>
            <person name="Tokovenko B."/>
            <person name="Lushchyk I."/>
            <person name="Ruckert C."/>
            <person name="Zaburannyi N."/>
            <person name="Bechthold A."/>
            <person name="Kalinowski J."/>
            <person name="Luzhetskyy A."/>
        </authorList>
    </citation>
    <scope>NUCLEOTIDE SEQUENCE [LARGE SCALE GENOMIC DNA]</scope>
    <source>
        <strain evidence="2">DSM 43870</strain>
    </source>
</reference>
<dbReference type="InterPro" id="IPR002711">
    <property type="entry name" value="HNH"/>
</dbReference>
<feature type="domain" description="HNH nuclease" evidence="1">
    <location>
        <begin position="194"/>
        <end position="252"/>
    </location>
</feature>
<dbReference type="EMBL" id="CP007155">
    <property type="protein sequence ID" value="AHH98319.1"/>
    <property type="molecule type" value="Genomic_DNA"/>
</dbReference>
<dbReference type="eggNOG" id="COG1403">
    <property type="taxonomic scope" value="Bacteria"/>
</dbReference>
<accession>W5WJH8</accession>
<dbReference type="HOGENOM" id="CLU_948767_0_0_11"/>
<name>W5WJH8_9PSEU</name>
<dbReference type="Gene3D" id="1.10.30.50">
    <property type="match status" value="1"/>
</dbReference>
<dbReference type="GO" id="GO:0008270">
    <property type="term" value="F:zinc ion binding"/>
    <property type="evidence" value="ECO:0007669"/>
    <property type="project" value="InterPro"/>
</dbReference>
<dbReference type="KEGG" id="kal:KALB_4957"/>
<gene>
    <name evidence="2" type="ORF">KALB_4957</name>
</gene>
<dbReference type="SMART" id="SM00507">
    <property type="entry name" value="HNHc"/>
    <property type="match status" value="1"/>
</dbReference>
<evidence type="ECO:0000259" key="1">
    <source>
        <dbReference type="SMART" id="SM00507"/>
    </source>
</evidence>
<dbReference type="InterPro" id="IPR003615">
    <property type="entry name" value="HNH_nuc"/>
</dbReference>
<dbReference type="GO" id="GO:0003676">
    <property type="term" value="F:nucleic acid binding"/>
    <property type="evidence" value="ECO:0007669"/>
    <property type="project" value="InterPro"/>
</dbReference>
<dbReference type="AlphaFoldDB" id="W5WJH8"/>
<organism evidence="2 3">
    <name type="scientific">Kutzneria albida DSM 43870</name>
    <dbReference type="NCBI Taxonomy" id="1449976"/>
    <lineage>
        <taxon>Bacteria</taxon>
        <taxon>Bacillati</taxon>
        <taxon>Actinomycetota</taxon>
        <taxon>Actinomycetes</taxon>
        <taxon>Pseudonocardiales</taxon>
        <taxon>Pseudonocardiaceae</taxon>
        <taxon>Kutzneria</taxon>
    </lineage>
</organism>
<keyword evidence="3" id="KW-1185">Reference proteome</keyword>
<evidence type="ECO:0000313" key="2">
    <source>
        <dbReference type="EMBL" id="AHH98319.1"/>
    </source>
</evidence>
<evidence type="ECO:0000313" key="3">
    <source>
        <dbReference type="Proteomes" id="UP000019225"/>
    </source>
</evidence>
<dbReference type="Proteomes" id="UP000019225">
    <property type="component" value="Chromosome"/>
</dbReference>
<protein>
    <recommendedName>
        <fullName evidence="1">HNH nuclease domain-containing protein</fullName>
    </recommendedName>
</protein>